<evidence type="ECO:0000313" key="1">
    <source>
        <dbReference type="EMBL" id="CAF1710354.1"/>
    </source>
</evidence>
<organism evidence="1">
    <name type="scientific">Brassica napus</name>
    <name type="common">Rape</name>
    <dbReference type="NCBI Taxonomy" id="3708"/>
    <lineage>
        <taxon>Eukaryota</taxon>
        <taxon>Viridiplantae</taxon>
        <taxon>Streptophyta</taxon>
        <taxon>Embryophyta</taxon>
        <taxon>Tracheophyta</taxon>
        <taxon>Spermatophyta</taxon>
        <taxon>Magnoliopsida</taxon>
        <taxon>eudicotyledons</taxon>
        <taxon>Gunneridae</taxon>
        <taxon>Pentapetalae</taxon>
        <taxon>rosids</taxon>
        <taxon>malvids</taxon>
        <taxon>Brassicales</taxon>
        <taxon>Brassicaceae</taxon>
        <taxon>Brassiceae</taxon>
        <taxon>Brassica</taxon>
    </lineage>
</organism>
<sequence>MIGSEMSQAEEEESESSELLKFIICLIRLKLLLAEADTLKMENKFEAELGAHVRN</sequence>
<dbReference type="Proteomes" id="UP001295469">
    <property type="component" value="Chromosome C03"/>
</dbReference>
<accession>A0A816ISL1</accession>
<gene>
    <name evidence="1" type="ORF">DARMORV10_C03P79650.1</name>
</gene>
<reference evidence="1" key="1">
    <citation type="submission" date="2021-01" db="EMBL/GenBank/DDBJ databases">
        <authorList>
            <consortium name="Genoscope - CEA"/>
            <person name="William W."/>
        </authorList>
    </citation>
    <scope>NUCLEOTIDE SEQUENCE</scope>
</reference>
<dbReference type="AlphaFoldDB" id="A0A816ISL1"/>
<dbReference type="EMBL" id="HG994367">
    <property type="protein sequence ID" value="CAF1710354.1"/>
    <property type="molecule type" value="Genomic_DNA"/>
</dbReference>
<name>A0A816ISL1_BRANA</name>
<protein>
    <submittedName>
        <fullName evidence="1">(rape) hypothetical protein</fullName>
    </submittedName>
</protein>
<proteinExistence type="predicted"/>